<evidence type="ECO:0000313" key="12">
    <source>
        <dbReference type="Proteomes" id="UP000580517"/>
    </source>
</evidence>
<dbReference type="PROSITE" id="PS51257">
    <property type="entry name" value="PROKAR_LIPOPROTEIN"/>
    <property type="match status" value="1"/>
</dbReference>
<evidence type="ECO:0000256" key="9">
    <source>
        <dbReference type="SAM" id="MobiDB-lite"/>
    </source>
</evidence>
<comment type="subcellular location">
    <subcellularLocation>
        <location evidence="1">Cell outer membrane</location>
    </subcellularLocation>
</comment>
<accession>A0A853FGM3</accession>
<evidence type="ECO:0000256" key="2">
    <source>
        <dbReference type="ARBA" id="ARBA00007613"/>
    </source>
</evidence>
<dbReference type="InterPro" id="IPR003423">
    <property type="entry name" value="OMP_efflux"/>
</dbReference>
<dbReference type="Pfam" id="PF02321">
    <property type="entry name" value="OEP"/>
    <property type="match status" value="2"/>
</dbReference>
<feature type="region of interest" description="Disordered" evidence="9">
    <location>
        <begin position="451"/>
        <end position="477"/>
    </location>
</feature>
<keyword evidence="12" id="KW-1185">Reference proteome</keyword>
<feature type="chain" id="PRO_5032315855" evidence="10">
    <location>
        <begin position="26"/>
        <end position="512"/>
    </location>
</feature>
<protein>
    <submittedName>
        <fullName evidence="11">TolC family outer membrane protein</fullName>
    </submittedName>
</protein>
<evidence type="ECO:0000256" key="1">
    <source>
        <dbReference type="ARBA" id="ARBA00004442"/>
    </source>
</evidence>
<feature type="signal peptide" evidence="10">
    <location>
        <begin position="1"/>
        <end position="25"/>
    </location>
</feature>
<comment type="similarity">
    <text evidence="2">Belongs to the outer membrane factor (OMF) (TC 1.B.17) family.</text>
</comment>
<dbReference type="InterPro" id="IPR051906">
    <property type="entry name" value="TolC-like"/>
</dbReference>
<evidence type="ECO:0000256" key="7">
    <source>
        <dbReference type="ARBA" id="ARBA00023237"/>
    </source>
</evidence>
<dbReference type="NCBIfam" id="TIGR01844">
    <property type="entry name" value="type_I_sec_TolC"/>
    <property type="match status" value="1"/>
</dbReference>
<evidence type="ECO:0000256" key="6">
    <source>
        <dbReference type="ARBA" id="ARBA00023136"/>
    </source>
</evidence>
<keyword evidence="10" id="KW-0732">Signal</keyword>
<dbReference type="EMBL" id="JACCEW010000003">
    <property type="protein sequence ID" value="NYT37601.1"/>
    <property type="molecule type" value="Genomic_DNA"/>
</dbReference>
<gene>
    <name evidence="11" type="ORF">H0A68_12010</name>
</gene>
<evidence type="ECO:0000256" key="10">
    <source>
        <dbReference type="SAM" id="SignalP"/>
    </source>
</evidence>
<dbReference type="SUPFAM" id="SSF56954">
    <property type="entry name" value="Outer membrane efflux proteins (OEP)"/>
    <property type="match status" value="1"/>
</dbReference>
<feature type="coiled-coil region" evidence="8">
    <location>
        <begin position="323"/>
        <end position="350"/>
    </location>
</feature>
<evidence type="ECO:0000256" key="4">
    <source>
        <dbReference type="ARBA" id="ARBA00022452"/>
    </source>
</evidence>
<dbReference type="InterPro" id="IPR010130">
    <property type="entry name" value="T1SS_OMP_TolC"/>
</dbReference>
<dbReference type="Proteomes" id="UP000580517">
    <property type="component" value="Unassembled WGS sequence"/>
</dbReference>
<keyword evidence="8" id="KW-0175">Coiled coil</keyword>
<evidence type="ECO:0000256" key="3">
    <source>
        <dbReference type="ARBA" id="ARBA00022448"/>
    </source>
</evidence>
<dbReference type="PANTHER" id="PTHR30026">
    <property type="entry name" value="OUTER MEMBRANE PROTEIN TOLC"/>
    <property type="match status" value="1"/>
</dbReference>
<reference evidence="11 12" key="1">
    <citation type="submission" date="2020-07" db="EMBL/GenBank/DDBJ databases">
        <title>Taxonomic revisions and descriptions of new bacterial species based on genomic comparisons in the high-G+C-content subgroup of the family Alcaligenaceae.</title>
        <authorList>
            <person name="Szabo A."/>
            <person name="Felfoldi T."/>
        </authorList>
    </citation>
    <scope>NUCLEOTIDE SEQUENCE [LARGE SCALE GENOMIC DNA]</scope>
    <source>
        <strain evidence="11 12">DSM 25264</strain>
    </source>
</reference>
<keyword evidence="5" id="KW-0812">Transmembrane</keyword>
<dbReference type="GO" id="GO:0015288">
    <property type="term" value="F:porin activity"/>
    <property type="evidence" value="ECO:0007669"/>
    <property type="project" value="TreeGrafter"/>
</dbReference>
<keyword evidence="4" id="KW-1134">Transmembrane beta strand</keyword>
<comment type="caution">
    <text evidence="11">The sequence shown here is derived from an EMBL/GenBank/DDBJ whole genome shotgun (WGS) entry which is preliminary data.</text>
</comment>
<dbReference type="RefSeq" id="WP_129969274.1">
    <property type="nucleotide sequence ID" value="NZ_JACCEW010000003.1"/>
</dbReference>
<dbReference type="PANTHER" id="PTHR30026:SF20">
    <property type="entry name" value="OUTER MEMBRANE PROTEIN TOLC"/>
    <property type="match status" value="1"/>
</dbReference>
<proteinExistence type="inferred from homology"/>
<keyword evidence="7" id="KW-0998">Cell outer membrane</keyword>
<name>A0A853FGM3_9BURK</name>
<dbReference type="OrthoDB" id="9813458at2"/>
<evidence type="ECO:0000256" key="8">
    <source>
        <dbReference type="SAM" id="Coils"/>
    </source>
</evidence>
<keyword evidence="6" id="KW-0472">Membrane</keyword>
<sequence>MARGRCHQAAGLALLVAACALPAHGQDLLQVWHKALQRDPAYAASGAARAADQELIPQARALLLPYISADATGEAIDRRRTSTLRNRQSDSRAYWALTLTQPIFDAGAWSALDRAKSLAHASEVAQADAYQDLILRVAQAYFDILAAQDNLRALLAEKNAVETQLQAARQSFELGSTTITDTYEAQARLDLIKANELLARNALQVSQDALARIISERPGTLAALAPDAQLPPPVPNRLDAWTQQSATANLDVLQADLAARAVQAQMDIAKSGHYPTVSLQAQTGSASDNGLYTNGNGPRSLDSSVGLQISIPIFAGGGISSAVREQASRLQQARYQLEDAKREAVQATQRYFSGVTSGLARIHALQEAEASSRSSLQANRTGYEVGVRISIDVLNAQQQLYETQRNLAQARYDTLMDSLRLKAASGSLTDADLVAINALLADDPAAASVQTVSTDQHAGKSTAPGSSGMPADTTQPALSADITPSARLQVPPSILKVGGRRAVVGRLPGLNP</sequence>
<dbReference type="AlphaFoldDB" id="A0A853FGM3"/>
<evidence type="ECO:0000256" key="5">
    <source>
        <dbReference type="ARBA" id="ARBA00022692"/>
    </source>
</evidence>
<dbReference type="GO" id="GO:0015562">
    <property type="term" value="F:efflux transmembrane transporter activity"/>
    <property type="evidence" value="ECO:0007669"/>
    <property type="project" value="InterPro"/>
</dbReference>
<keyword evidence="3" id="KW-0813">Transport</keyword>
<evidence type="ECO:0000313" key="11">
    <source>
        <dbReference type="EMBL" id="NYT37601.1"/>
    </source>
</evidence>
<feature type="coiled-coil region" evidence="8">
    <location>
        <begin position="144"/>
        <end position="171"/>
    </location>
</feature>
<dbReference type="GO" id="GO:1990281">
    <property type="term" value="C:efflux pump complex"/>
    <property type="evidence" value="ECO:0007669"/>
    <property type="project" value="TreeGrafter"/>
</dbReference>
<dbReference type="Gene3D" id="1.20.1600.10">
    <property type="entry name" value="Outer membrane efflux proteins (OEP)"/>
    <property type="match status" value="1"/>
</dbReference>
<dbReference type="GO" id="GO:0009279">
    <property type="term" value="C:cell outer membrane"/>
    <property type="evidence" value="ECO:0007669"/>
    <property type="project" value="UniProtKB-SubCell"/>
</dbReference>
<organism evidence="11 12">
    <name type="scientific">Allopusillimonas soli</name>
    <dbReference type="NCBI Taxonomy" id="659016"/>
    <lineage>
        <taxon>Bacteria</taxon>
        <taxon>Pseudomonadati</taxon>
        <taxon>Pseudomonadota</taxon>
        <taxon>Betaproteobacteria</taxon>
        <taxon>Burkholderiales</taxon>
        <taxon>Alcaligenaceae</taxon>
        <taxon>Allopusillimonas</taxon>
    </lineage>
</organism>